<proteinExistence type="predicted"/>
<protein>
    <submittedName>
        <fullName evidence="2">Uncharacterized protein</fullName>
    </submittedName>
</protein>
<gene>
    <name evidence="2" type="ORF">TH19_15225</name>
</gene>
<comment type="caution">
    <text evidence="2">The sequence shown here is derived from an EMBL/GenBank/DDBJ whole genome shotgun (WGS) entry which is preliminary data.</text>
</comment>
<organism evidence="2 3">
    <name type="scientific">Thalassospira profundimaris</name>
    <dbReference type="NCBI Taxonomy" id="502049"/>
    <lineage>
        <taxon>Bacteria</taxon>
        <taxon>Pseudomonadati</taxon>
        <taxon>Pseudomonadota</taxon>
        <taxon>Alphaproteobacteria</taxon>
        <taxon>Rhodospirillales</taxon>
        <taxon>Thalassospiraceae</taxon>
        <taxon>Thalassospira</taxon>
    </lineage>
</organism>
<dbReference type="AlphaFoldDB" id="A0A367W3S3"/>
<reference evidence="2 3" key="1">
    <citation type="submission" date="2014-07" db="EMBL/GenBank/DDBJ databases">
        <title>Draft genome sequence of Thalassospira profundimaris 35.</title>
        <authorList>
            <person name="Lai Q."/>
            <person name="Shao Z."/>
        </authorList>
    </citation>
    <scope>NUCLEOTIDE SEQUENCE [LARGE SCALE GENOMIC DNA]</scope>
    <source>
        <strain evidence="2 3">35</strain>
    </source>
</reference>
<evidence type="ECO:0000313" key="3">
    <source>
        <dbReference type="Proteomes" id="UP000253226"/>
    </source>
</evidence>
<name>A0A367W3S3_9PROT</name>
<feature type="region of interest" description="Disordered" evidence="1">
    <location>
        <begin position="1"/>
        <end position="59"/>
    </location>
</feature>
<dbReference type="RefSeq" id="WP_181846433.1">
    <property type="nucleotide sequence ID" value="NZ_JPWF01000009.1"/>
</dbReference>
<dbReference type="EMBL" id="JPWF01000009">
    <property type="protein sequence ID" value="RCK35064.1"/>
    <property type="molecule type" value="Genomic_DNA"/>
</dbReference>
<evidence type="ECO:0000313" key="2">
    <source>
        <dbReference type="EMBL" id="RCK35064.1"/>
    </source>
</evidence>
<dbReference type="Proteomes" id="UP000253226">
    <property type="component" value="Unassembled WGS sequence"/>
</dbReference>
<sequence length="102" mass="11770">MTDNDDTQSGDGYVGAWPSAEPKIISRMPPGDWEPTKTVEEIDPENPDIPPELPEPSPEWEFEWQRTLKPPSQQHKPGLPNIGLGPFDKPLEHWRLYRRPFQ</sequence>
<evidence type="ECO:0000256" key="1">
    <source>
        <dbReference type="SAM" id="MobiDB-lite"/>
    </source>
</evidence>
<feature type="compositionally biased region" description="Pro residues" evidence="1">
    <location>
        <begin position="47"/>
        <end position="57"/>
    </location>
</feature>
<accession>A0A367W3S3</accession>